<protein>
    <recommendedName>
        <fullName evidence="3">Retrotransposon Copia-like N-terminal domain-containing protein</fullName>
    </recommendedName>
</protein>
<evidence type="ECO:0008006" key="3">
    <source>
        <dbReference type="Google" id="ProtNLM"/>
    </source>
</evidence>
<dbReference type="Gramene" id="ESW18089">
    <property type="protein sequence ID" value="ESW18089"/>
    <property type="gene ID" value="PHAVU_006G012100g"/>
</dbReference>
<keyword evidence="2" id="KW-1185">Reference proteome</keyword>
<dbReference type="PANTHER" id="PTHR47481">
    <property type="match status" value="1"/>
</dbReference>
<dbReference type="OrthoDB" id="1745344at2759"/>
<dbReference type="STRING" id="3885.V7BJA2"/>
<accession>V7BJA2</accession>
<organism evidence="1 2">
    <name type="scientific">Phaseolus vulgaris</name>
    <name type="common">Kidney bean</name>
    <name type="synonym">French bean</name>
    <dbReference type="NCBI Taxonomy" id="3885"/>
    <lineage>
        <taxon>Eukaryota</taxon>
        <taxon>Viridiplantae</taxon>
        <taxon>Streptophyta</taxon>
        <taxon>Embryophyta</taxon>
        <taxon>Tracheophyta</taxon>
        <taxon>Spermatophyta</taxon>
        <taxon>Magnoliopsida</taxon>
        <taxon>eudicotyledons</taxon>
        <taxon>Gunneridae</taxon>
        <taxon>Pentapetalae</taxon>
        <taxon>rosids</taxon>
        <taxon>fabids</taxon>
        <taxon>Fabales</taxon>
        <taxon>Fabaceae</taxon>
        <taxon>Papilionoideae</taxon>
        <taxon>50 kb inversion clade</taxon>
        <taxon>NPAAA clade</taxon>
        <taxon>indigoferoid/millettioid clade</taxon>
        <taxon>Phaseoleae</taxon>
        <taxon>Phaseolus</taxon>
    </lineage>
</organism>
<name>V7BJA2_PHAVU</name>
<gene>
    <name evidence="1" type="ORF">PHAVU_006G012100g</name>
</gene>
<dbReference type="PANTHER" id="PTHR47481:SF30">
    <property type="entry name" value="CCHC-TYPE DOMAIN-CONTAINING PROTEIN"/>
    <property type="match status" value="1"/>
</dbReference>
<dbReference type="AlphaFoldDB" id="V7BJA2"/>
<dbReference type="Proteomes" id="UP000000226">
    <property type="component" value="Chromosome 6"/>
</dbReference>
<proteinExistence type="predicted"/>
<evidence type="ECO:0000313" key="2">
    <source>
        <dbReference type="Proteomes" id="UP000000226"/>
    </source>
</evidence>
<evidence type="ECO:0000313" key="1">
    <source>
        <dbReference type="EMBL" id="ESW18089.1"/>
    </source>
</evidence>
<reference evidence="2" key="1">
    <citation type="journal article" date="2014" name="Nat. Genet.">
        <title>A reference genome for common bean and genome-wide analysis of dual domestications.</title>
        <authorList>
            <person name="Schmutz J."/>
            <person name="McClean P.E."/>
            <person name="Mamidi S."/>
            <person name="Wu G.A."/>
            <person name="Cannon S.B."/>
            <person name="Grimwood J."/>
            <person name="Jenkins J."/>
            <person name="Shu S."/>
            <person name="Song Q."/>
            <person name="Chavarro C."/>
            <person name="Torres-Torres M."/>
            <person name="Geffroy V."/>
            <person name="Moghaddam S.M."/>
            <person name="Gao D."/>
            <person name="Abernathy B."/>
            <person name="Barry K."/>
            <person name="Blair M."/>
            <person name="Brick M.A."/>
            <person name="Chovatia M."/>
            <person name="Gepts P."/>
            <person name="Goodstein D.M."/>
            <person name="Gonzales M."/>
            <person name="Hellsten U."/>
            <person name="Hyten D.L."/>
            <person name="Jia G."/>
            <person name="Kelly J.D."/>
            <person name="Kudrna D."/>
            <person name="Lee R."/>
            <person name="Richard M.M."/>
            <person name="Miklas P.N."/>
            <person name="Osorno J.M."/>
            <person name="Rodrigues J."/>
            <person name="Thareau V."/>
            <person name="Urrea C.A."/>
            <person name="Wang M."/>
            <person name="Yu Y."/>
            <person name="Zhang M."/>
            <person name="Wing R.A."/>
            <person name="Cregan P.B."/>
            <person name="Rokhsar D.S."/>
            <person name="Jackson S.A."/>
        </authorList>
    </citation>
    <scope>NUCLEOTIDE SEQUENCE [LARGE SCALE GENOMIC DNA]</scope>
    <source>
        <strain evidence="2">cv. G19833</strain>
    </source>
</reference>
<sequence>MASASQSFETSITEKLVDSNYLHWGKHVELINKLHKLLQFIVRFASLLVCCTLDHVNPEHEAWAIQDQTLLVWFQSTLSKIILSRVIGSNYSYEVWEKIHEYFGLQTKFQE</sequence>
<dbReference type="OMA" id="PEHEAWA"/>
<dbReference type="EMBL" id="CM002293">
    <property type="protein sequence ID" value="ESW18089.1"/>
    <property type="molecule type" value="Genomic_DNA"/>
</dbReference>